<dbReference type="InterPro" id="IPR000086">
    <property type="entry name" value="NUDIX_hydrolase_dom"/>
</dbReference>
<dbReference type="Proteomes" id="UP000199356">
    <property type="component" value="Unassembled WGS sequence"/>
</dbReference>
<sequence>MTSFFKRMFFEYIRPIFLRPSGLQVAALCHRSGTAGPEILLITSRDTGRWVLPKGWPMRGQDAVGAATIEAWEEAGVRPRTVGQEPIGSYRYRKKLRGGVPVTTRTLVFPIEVEHLEEDFPQKDERERRWVAPTEAARMVKEPELRDLLAAFRPSGVH</sequence>
<evidence type="ECO:0000256" key="1">
    <source>
        <dbReference type="ARBA" id="ARBA00001946"/>
    </source>
</evidence>
<dbReference type="CDD" id="cd04666">
    <property type="entry name" value="NUDIX_DIPP2_like_Nudt4"/>
    <property type="match status" value="1"/>
</dbReference>
<dbReference type="STRING" id="441119.SAMN04488047_10638"/>
<dbReference type="InterPro" id="IPR047198">
    <property type="entry name" value="DDP-like_NUDIX"/>
</dbReference>
<dbReference type="OrthoDB" id="7066910at2"/>
<keyword evidence="2" id="KW-0479">Metal-binding</keyword>
<accession>A0A1I5Q256</accession>
<evidence type="ECO:0000256" key="4">
    <source>
        <dbReference type="ARBA" id="ARBA00022842"/>
    </source>
</evidence>
<dbReference type="GO" id="GO:0005737">
    <property type="term" value="C:cytoplasm"/>
    <property type="evidence" value="ECO:0007669"/>
    <property type="project" value="TreeGrafter"/>
</dbReference>
<evidence type="ECO:0000256" key="3">
    <source>
        <dbReference type="ARBA" id="ARBA00022801"/>
    </source>
</evidence>
<comment type="cofactor">
    <cofactor evidence="1">
        <name>Mg(2+)</name>
        <dbReference type="ChEBI" id="CHEBI:18420"/>
    </cofactor>
</comment>
<dbReference type="PROSITE" id="PS51462">
    <property type="entry name" value="NUDIX"/>
    <property type="match status" value="1"/>
</dbReference>
<dbReference type="PANTHER" id="PTHR12629">
    <property type="entry name" value="DIPHOSPHOINOSITOL POLYPHOSPHATE PHOSPHOHYDROLASE"/>
    <property type="match status" value="1"/>
</dbReference>
<dbReference type="SUPFAM" id="SSF55811">
    <property type="entry name" value="Nudix"/>
    <property type="match status" value="1"/>
</dbReference>
<evidence type="ECO:0000313" key="6">
    <source>
        <dbReference type="EMBL" id="SFP40428.1"/>
    </source>
</evidence>
<organism evidence="6 7">
    <name type="scientific">Tranquillimonas alkanivorans</name>
    <dbReference type="NCBI Taxonomy" id="441119"/>
    <lineage>
        <taxon>Bacteria</taxon>
        <taxon>Pseudomonadati</taxon>
        <taxon>Pseudomonadota</taxon>
        <taxon>Alphaproteobacteria</taxon>
        <taxon>Rhodobacterales</taxon>
        <taxon>Roseobacteraceae</taxon>
        <taxon>Tranquillimonas</taxon>
    </lineage>
</organism>
<gene>
    <name evidence="6" type="ORF">SAMN04488047_10638</name>
</gene>
<reference evidence="6 7" key="1">
    <citation type="submission" date="2016-10" db="EMBL/GenBank/DDBJ databases">
        <authorList>
            <person name="de Groot N.N."/>
        </authorList>
    </citation>
    <scope>NUCLEOTIDE SEQUENCE [LARGE SCALE GENOMIC DNA]</scope>
    <source>
        <strain evidence="6 7">DSM 19547</strain>
    </source>
</reference>
<evidence type="ECO:0000256" key="2">
    <source>
        <dbReference type="ARBA" id="ARBA00022723"/>
    </source>
</evidence>
<keyword evidence="4" id="KW-0460">Magnesium</keyword>
<dbReference type="AlphaFoldDB" id="A0A1I5Q256"/>
<proteinExistence type="predicted"/>
<protein>
    <submittedName>
        <fullName evidence="6">8-oxo-dGTP pyrophosphatase MutT, NUDIX family</fullName>
    </submittedName>
</protein>
<dbReference type="GO" id="GO:0046872">
    <property type="term" value="F:metal ion binding"/>
    <property type="evidence" value="ECO:0007669"/>
    <property type="project" value="UniProtKB-KW"/>
</dbReference>
<evidence type="ECO:0000259" key="5">
    <source>
        <dbReference type="PROSITE" id="PS51462"/>
    </source>
</evidence>
<dbReference type="RefSeq" id="WP_093420736.1">
    <property type="nucleotide sequence ID" value="NZ_FOXA01000006.1"/>
</dbReference>
<dbReference type="PANTHER" id="PTHR12629:SF0">
    <property type="entry name" value="DIPHOSPHOINOSITOL-POLYPHOSPHATE DIPHOSPHATASE"/>
    <property type="match status" value="1"/>
</dbReference>
<dbReference type="Pfam" id="PF00293">
    <property type="entry name" value="NUDIX"/>
    <property type="match status" value="1"/>
</dbReference>
<feature type="domain" description="Nudix hydrolase" evidence="5">
    <location>
        <begin position="20"/>
        <end position="153"/>
    </location>
</feature>
<keyword evidence="7" id="KW-1185">Reference proteome</keyword>
<keyword evidence="3" id="KW-0378">Hydrolase</keyword>
<evidence type="ECO:0000313" key="7">
    <source>
        <dbReference type="Proteomes" id="UP000199356"/>
    </source>
</evidence>
<dbReference type="EMBL" id="FOXA01000006">
    <property type="protein sequence ID" value="SFP40428.1"/>
    <property type="molecule type" value="Genomic_DNA"/>
</dbReference>
<name>A0A1I5Q256_9RHOB</name>
<dbReference type="Gene3D" id="3.90.79.10">
    <property type="entry name" value="Nucleoside Triphosphate Pyrophosphohydrolase"/>
    <property type="match status" value="1"/>
</dbReference>
<dbReference type="GO" id="GO:0016462">
    <property type="term" value="F:pyrophosphatase activity"/>
    <property type="evidence" value="ECO:0007669"/>
    <property type="project" value="InterPro"/>
</dbReference>
<dbReference type="InterPro" id="IPR015797">
    <property type="entry name" value="NUDIX_hydrolase-like_dom_sf"/>
</dbReference>